<protein>
    <submittedName>
        <fullName evidence="11">mRNA-decapping enzyme subunit 2</fullName>
        <ecNumber evidence="11">3.6.1.62</ecNumber>
    </submittedName>
</protein>
<dbReference type="Pfam" id="PF05026">
    <property type="entry name" value="DCP2"/>
    <property type="match status" value="1"/>
</dbReference>
<keyword evidence="12" id="KW-1185">Reference proteome</keyword>
<dbReference type="InterPro" id="IPR007722">
    <property type="entry name" value="DCP2_BoxA"/>
</dbReference>
<comment type="caution">
    <text evidence="11">The sequence shown here is derived from an EMBL/GenBank/DDBJ whole genome shotgun (WGS) entry which is preliminary data.</text>
</comment>
<evidence type="ECO:0000259" key="10">
    <source>
        <dbReference type="PROSITE" id="PS51462"/>
    </source>
</evidence>
<dbReference type="CDD" id="cd03672">
    <property type="entry name" value="NUDIX_Dcp2p_Nudt20"/>
    <property type="match status" value="1"/>
</dbReference>
<dbReference type="FunFam" id="1.10.10.1050:FF:000003">
    <property type="entry name" value="Decapping enzyme Dcp2, putative"/>
    <property type="match status" value="1"/>
</dbReference>
<dbReference type="GO" id="GO:0003723">
    <property type="term" value="F:RNA binding"/>
    <property type="evidence" value="ECO:0007669"/>
    <property type="project" value="UniProtKB-KW"/>
</dbReference>
<dbReference type="PROSITE" id="PS00893">
    <property type="entry name" value="NUDIX_BOX"/>
    <property type="match status" value="1"/>
</dbReference>
<evidence type="ECO:0000256" key="3">
    <source>
        <dbReference type="ARBA" id="ARBA00005279"/>
    </source>
</evidence>
<dbReference type="SUPFAM" id="SSF55811">
    <property type="entry name" value="Nudix"/>
    <property type="match status" value="1"/>
</dbReference>
<dbReference type="EMBL" id="JAKLMC020000017">
    <property type="protein sequence ID" value="KAK5952074.1"/>
    <property type="molecule type" value="Genomic_DNA"/>
</dbReference>
<dbReference type="Pfam" id="PF00293">
    <property type="entry name" value="NUDIX"/>
    <property type="match status" value="1"/>
</dbReference>
<evidence type="ECO:0000256" key="4">
    <source>
        <dbReference type="ARBA" id="ARBA00022490"/>
    </source>
</evidence>
<reference evidence="11 12" key="1">
    <citation type="submission" date="2022-12" db="EMBL/GenBank/DDBJ databases">
        <title>Genomic features and morphological characterization of a novel Knufia sp. strain isolated from spacecraft assembly facility.</title>
        <authorList>
            <person name="Teixeira M."/>
            <person name="Chander A.M."/>
            <person name="Stajich J.E."/>
            <person name="Venkateswaran K."/>
        </authorList>
    </citation>
    <scope>NUCLEOTIDE SEQUENCE [LARGE SCALE GENOMIC DNA]</scope>
    <source>
        <strain evidence="11 12">FJI-L2-BK-P2</strain>
    </source>
</reference>
<evidence type="ECO:0000256" key="2">
    <source>
        <dbReference type="ARBA" id="ARBA00004496"/>
    </source>
</evidence>
<feature type="region of interest" description="Disordered" evidence="9">
    <location>
        <begin position="341"/>
        <end position="402"/>
    </location>
</feature>
<dbReference type="GO" id="GO:0000290">
    <property type="term" value="P:deadenylation-dependent decapping of nuclear-transcribed mRNA"/>
    <property type="evidence" value="ECO:0007669"/>
    <property type="project" value="InterPro"/>
</dbReference>
<dbReference type="InterPro" id="IPR000086">
    <property type="entry name" value="NUDIX_hydrolase_dom"/>
</dbReference>
<keyword evidence="4" id="KW-0963">Cytoplasm</keyword>
<dbReference type="InterPro" id="IPR020084">
    <property type="entry name" value="NUDIX_hydrolase_CS"/>
</dbReference>
<dbReference type="AlphaFoldDB" id="A0AAN8EC78"/>
<dbReference type="PANTHER" id="PTHR23114">
    <property type="entry name" value="M7GPPPN-MRNA HYDROLASE"/>
    <property type="match status" value="1"/>
</dbReference>
<dbReference type="EC" id="3.6.1.62" evidence="11"/>
<dbReference type="GO" id="GO:0030145">
    <property type="term" value="F:manganese ion binding"/>
    <property type="evidence" value="ECO:0007669"/>
    <property type="project" value="InterPro"/>
</dbReference>
<gene>
    <name evidence="11" type="primary">DCP2</name>
    <name evidence="11" type="ORF">OHC33_006961</name>
</gene>
<comment type="subcellular location">
    <subcellularLocation>
        <location evidence="2">Cytoplasm</location>
    </subcellularLocation>
</comment>
<keyword evidence="8" id="KW-0464">Manganese</keyword>
<feature type="compositionally biased region" description="Polar residues" evidence="9">
    <location>
        <begin position="569"/>
        <end position="586"/>
    </location>
</feature>
<evidence type="ECO:0000256" key="7">
    <source>
        <dbReference type="ARBA" id="ARBA00022884"/>
    </source>
</evidence>
<dbReference type="Gene3D" id="1.10.10.1050">
    <property type="entry name" value="Dcp2, box A domain"/>
    <property type="match status" value="1"/>
</dbReference>
<dbReference type="GO" id="GO:0000184">
    <property type="term" value="P:nuclear-transcribed mRNA catabolic process, nonsense-mediated decay"/>
    <property type="evidence" value="ECO:0007669"/>
    <property type="project" value="InterPro"/>
</dbReference>
<dbReference type="InterPro" id="IPR015797">
    <property type="entry name" value="NUDIX_hydrolase-like_dom_sf"/>
</dbReference>
<feature type="compositionally biased region" description="Polar residues" evidence="9">
    <location>
        <begin position="764"/>
        <end position="781"/>
    </location>
</feature>
<sequence length="938" mass="102758">MQLEDWLDDLCVRFIVNIPAEELASIERICFQIEEAQWFYEDFIRPLDPSLPSLSLKPFFQRITQRCPLFKDWPEEDMGNAFERFLKYKNRVPVRGAILLNEKMDEVLLVKGWKKNGTWSFPRGKINKDEDDLACAIREAWEETGFDIKAAGLSTDPKKVKHIERTIRGQNMKLFVFRDIPYDANFEPQTRKEISKIQWFRLVDLPTEKRRNQAEGTGQHLVLNANKFYVVAPFIHDLKKLIHAERKKDNRSSSKLAAAPMAADPVLAAEQEFATTTGHLALPISPPVPSSLPEVTTASVQDPLLNLKQQLNIPPSSQSSSMDTKAKSNDLLSLLRKGSAAEMRNDPHTPMEQTTFPDQPRSPKRPPPVSHLHDMMNMQSPPPSVDLHPQAQPTAPPSSALPQLNQHTRSLLDAFSKPKVPESPAMEARRQLPASKQNLLAAFVSQPKPAPHPTSTPATNAGNDLLQMIQRKQDATAASMPLNAACADPSAEALHQTPSIFDLPTQLVQQTDQPATQGPAESSSRAQLQTTSVFAPGPQATQQAEQPAARGLANSSSHVEQQAAPVTVPSAQQPRSWASIATSAKQPPQPKKTEPVTTAQPGPAELSATSEHVTKPLPAQNAKANLLSLLGSMPPKSPKPVETKSRSGTTSANLDRPIDQPAFDTLARTSPLLEEIKREPVSTERKLFDPKQGEPKQSPAAIRVMSRHDDRNRTPKSPRTIRQKQSNTSRPVTPKESQKPFQPQILKRPPTSESDAPIGLPSLLTETSATQKQVSTPSIMSPPTAAGNGLISPRTNAPQAVTTNEITNYFSSAKKSPIPQDPSRAALLDLLRTPTQQATKPEVDVTPRQACSTSFTSMQQAPIDGVMSPPSVTQLVSPVLDNEHDIYAPRSRVSSLASTAASNVGGRAQIEKRQTAAGDKAFLMSYLKNFAGQGQEAA</sequence>
<feature type="domain" description="Nudix hydrolase" evidence="10">
    <location>
        <begin position="90"/>
        <end position="226"/>
    </location>
</feature>
<evidence type="ECO:0000256" key="8">
    <source>
        <dbReference type="ARBA" id="ARBA00023211"/>
    </source>
</evidence>
<dbReference type="PANTHER" id="PTHR23114:SF17">
    <property type="entry name" value="M7GPPPN-MRNA HYDROLASE"/>
    <property type="match status" value="1"/>
</dbReference>
<dbReference type="InterPro" id="IPR044099">
    <property type="entry name" value="Dcp2_NUDIX"/>
</dbReference>
<evidence type="ECO:0000256" key="6">
    <source>
        <dbReference type="ARBA" id="ARBA00022801"/>
    </source>
</evidence>
<dbReference type="Proteomes" id="UP001316803">
    <property type="component" value="Unassembled WGS sequence"/>
</dbReference>
<dbReference type="SUPFAM" id="SSF140586">
    <property type="entry name" value="Dcp2 domain-like"/>
    <property type="match status" value="1"/>
</dbReference>
<dbReference type="PROSITE" id="PS51462">
    <property type="entry name" value="NUDIX"/>
    <property type="match status" value="1"/>
</dbReference>
<feature type="region of interest" description="Disordered" evidence="9">
    <location>
        <begin position="538"/>
        <end position="615"/>
    </location>
</feature>
<dbReference type="SMART" id="SM01125">
    <property type="entry name" value="DCP2"/>
    <property type="match status" value="1"/>
</dbReference>
<dbReference type="GO" id="GO:0140933">
    <property type="term" value="F:5'-(N(7)-methylguanosine 5'-triphospho)-[mRNA] hydrolase activity"/>
    <property type="evidence" value="ECO:0007669"/>
    <property type="project" value="UniProtKB-EC"/>
</dbReference>
<evidence type="ECO:0000313" key="12">
    <source>
        <dbReference type="Proteomes" id="UP001316803"/>
    </source>
</evidence>
<keyword evidence="6 11" id="KW-0378">Hydrolase</keyword>
<dbReference type="FunFam" id="3.90.79.10:FF:000003">
    <property type="entry name" value="M7GpppN-mRNA hydrolase isoform 2"/>
    <property type="match status" value="1"/>
</dbReference>
<organism evidence="11 12">
    <name type="scientific">Knufia fluminis</name>
    <dbReference type="NCBI Taxonomy" id="191047"/>
    <lineage>
        <taxon>Eukaryota</taxon>
        <taxon>Fungi</taxon>
        <taxon>Dikarya</taxon>
        <taxon>Ascomycota</taxon>
        <taxon>Pezizomycotina</taxon>
        <taxon>Eurotiomycetes</taxon>
        <taxon>Chaetothyriomycetidae</taxon>
        <taxon>Chaetothyriales</taxon>
        <taxon>Trichomeriaceae</taxon>
        <taxon>Knufia</taxon>
    </lineage>
</organism>
<dbReference type="GO" id="GO:0000932">
    <property type="term" value="C:P-body"/>
    <property type="evidence" value="ECO:0007669"/>
    <property type="project" value="TreeGrafter"/>
</dbReference>
<feature type="compositionally biased region" description="Low complexity" evidence="9">
    <location>
        <begin position="389"/>
        <end position="402"/>
    </location>
</feature>
<comment type="cofactor">
    <cofactor evidence="1">
        <name>Mn(2+)</name>
        <dbReference type="ChEBI" id="CHEBI:29035"/>
    </cofactor>
</comment>
<accession>A0AAN8EC78</accession>
<name>A0AAN8EC78_9EURO</name>
<keyword evidence="7" id="KW-0694">RNA-binding</keyword>
<evidence type="ECO:0000256" key="9">
    <source>
        <dbReference type="SAM" id="MobiDB-lite"/>
    </source>
</evidence>
<evidence type="ECO:0000313" key="11">
    <source>
        <dbReference type="EMBL" id="KAK5952074.1"/>
    </source>
</evidence>
<dbReference type="Gene3D" id="3.90.79.10">
    <property type="entry name" value="Nucleoside Triphosphate Pyrophosphohydrolase"/>
    <property type="match status" value="1"/>
</dbReference>
<comment type="similarity">
    <text evidence="3">Belongs to the Nudix hydrolase family. DCP2 subfamily.</text>
</comment>
<evidence type="ECO:0000256" key="5">
    <source>
        <dbReference type="ARBA" id="ARBA00022723"/>
    </source>
</evidence>
<evidence type="ECO:0000256" key="1">
    <source>
        <dbReference type="ARBA" id="ARBA00001936"/>
    </source>
</evidence>
<feature type="region of interest" description="Disordered" evidence="9">
    <location>
        <begin position="629"/>
        <end position="789"/>
    </location>
</feature>
<feature type="compositionally biased region" description="Low complexity" evidence="9">
    <location>
        <begin position="538"/>
        <end position="549"/>
    </location>
</feature>
<keyword evidence="5" id="KW-0479">Metal-binding</keyword>
<dbReference type="InterPro" id="IPR036189">
    <property type="entry name" value="DCP2_BoxA_sf"/>
</dbReference>
<proteinExistence type="inferred from homology"/>
<feature type="compositionally biased region" description="Basic and acidic residues" evidence="9">
    <location>
        <begin position="674"/>
        <end position="694"/>
    </location>
</feature>